<evidence type="ECO:0000313" key="3">
    <source>
        <dbReference type="EMBL" id="STD56157.1"/>
    </source>
</evidence>
<proteinExistence type="predicted"/>
<organism evidence="3 4">
    <name type="scientific">Empedobacter falsenii</name>
    <dbReference type="NCBI Taxonomy" id="343874"/>
    <lineage>
        <taxon>Bacteria</taxon>
        <taxon>Pseudomonadati</taxon>
        <taxon>Bacteroidota</taxon>
        <taxon>Flavobacteriia</taxon>
        <taxon>Flavobacteriales</taxon>
        <taxon>Weeksellaceae</taxon>
        <taxon>Empedobacter</taxon>
    </lineage>
</organism>
<evidence type="ECO:0000256" key="1">
    <source>
        <dbReference type="SAM" id="SignalP"/>
    </source>
</evidence>
<dbReference type="Pfam" id="PF16318">
    <property type="entry name" value="DUF4957"/>
    <property type="match status" value="1"/>
</dbReference>
<dbReference type="STRING" id="343874.GCA_000805695_00117"/>
<dbReference type="SUPFAM" id="SSF51126">
    <property type="entry name" value="Pectin lyase-like"/>
    <property type="match status" value="1"/>
</dbReference>
<evidence type="ECO:0000259" key="2">
    <source>
        <dbReference type="Pfam" id="PF16318"/>
    </source>
</evidence>
<dbReference type="Proteomes" id="UP000254737">
    <property type="component" value="Unassembled WGS sequence"/>
</dbReference>
<feature type="domain" description="DUF4957" evidence="2">
    <location>
        <begin position="275"/>
        <end position="409"/>
    </location>
</feature>
<dbReference type="PROSITE" id="PS51257">
    <property type="entry name" value="PROKAR_LIPOPROTEIN"/>
    <property type="match status" value="1"/>
</dbReference>
<sequence>MKKTFCKILIIGAVLLSANAVISCNDDEFQSESNDPMRMFTPLSLSAENFETETKVTWSPSLYTNNIDETYTTEVSSDSLFTNPKDIILTKKTDSAGVVITDQEISVRKNFFIRVKTNAYENRPESHWSVSKRIKIIGIQILHPIYDPNILENQATVSWDVTAGVTELRFQAYTQVSGQDPVYVGDPIVSQITSSEAAAGLKTTKGLNPSTRYTVEIYKGNTSVGSQNFTTKSSTSYSIIANSGDDLITLINNAKDGDIIGLNPGKYDSGDKLFAINAKKISLIGISGNPEDTKVSFKEFTLNDTGAGLHLKNIELDGSANTADYLINLTSSSSNGAKANFANVLIENCVVSNVKTSAFRANRGPNSGYVMDKFEIKHSFFKNFPASSYGFLHLDKLVFNEVNIENSTFTEVGDLFIRYRESITTPSANATINVNNCTINSFGQSSSFPLLDNNNVPIKANFTNNIIANSPRVGGSLSSNNLIRLATSSTAVFTFNNFYNLTNGKAADLQKLVFPTAGVTSTNNQENALNWTNTTIDFTLPVNSPLRTASSTGAAIGDPRWWN</sequence>
<dbReference type="RefSeq" id="WP_115000438.1">
    <property type="nucleotide sequence ID" value="NZ_UFXS01000001.1"/>
</dbReference>
<keyword evidence="1" id="KW-0732">Signal</keyword>
<gene>
    <name evidence="3" type="ORF">NCTC13456_02138</name>
</gene>
<accession>A0A376GBL3</accession>
<name>A0A376GBL3_9FLAO</name>
<dbReference type="EMBL" id="UFXS01000001">
    <property type="protein sequence ID" value="STD56157.1"/>
    <property type="molecule type" value="Genomic_DNA"/>
</dbReference>
<evidence type="ECO:0000313" key="4">
    <source>
        <dbReference type="Proteomes" id="UP000254737"/>
    </source>
</evidence>
<dbReference type="AlphaFoldDB" id="A0A376GBL3"/>
<feature type="chain" id="PRO_5017003175" description="DUF4957 domain-containing protein" evidence="1">
    <location>
        <begin position="23"/>
        <end position="563"/>
    </location>
</feature>
<dbReference type="InterPro" id="IPR011050">
    <property type="entry name" value="Pectin_lyase_fold/virulence"/>
</dbReference>
<dbReference type="InterPro" id="IPR032530">
    <property type="entry name" value="DUF4957"/>
</dbReference>
<protein>
    <recommendedName>
        <fullName evidence="2">DUF4957 domain-containing protein</fullName>
    </recommendedName>
</protein>
<feature type="signal peptide" evidence="1">
    <location>
        <begin position="1"/>
        <end position="22"/>
    </location>
</feature>
<reference evidence="3 4" key="1">
    <citation type="submission" date="2018-06" db="EMBL/GenBank/DDBJ databases">
        <authorList>
            <consortium name="Pathogen Informatics"/>
            <person name="Doyle S."/>
        </authorList>
    </citation>
    <scope>NUCLEOTIDE SEQUENCE [LARGE SCALE GENOMIC DNA]</scope>
    <source>
        <strain evidence="3 4">NCTC13456</strain>
    </source>
</reference>